<evidence type="ECO:0000313" key="3">
    <source>
        <dbReference type="Proteomes" id="UP001236559"/>
    </source>
</evidence>
<gene>
    <name evidence="2" type="ORF">J2S72_000911</name>
</gene>
<dbReference type="SUPFAM" id="SSF116726">
    <property type="entry name" value="TrkA C-terminal domain-like"/>
    <property type="match status" value="1"/>
</dbReference>
<dbReference type="InterPro" id="IPR006037">
    <property type="entry name" value="RCK_C"/>
</dbReference>
<dbReference type="Pfam" id="PF02080">
    <property type="entry name" value="TrkA_C"/>
    <property type="match status" value="1"/>
</dbReference>
<reference evidence="2 3" key="1">
    <citation type="submission" date="2023-07" db="EMBL/GenBank/DDBJ databases">
        <title>Genomic Encyclopedia of Type Strains, Phase IV (KMG-IV): sequencing the most valuable type-strain genomes for metagenomic binning, comparative biology and taxonomic classification.</title>
        <authorList>
            <person name="Goeker M."/>
        </authorList>
    </citation>
    <scope>NUCLEOTIDE SEQUENCE [LARGE SCALE GENOMIC DNA]</scope>
    <source>
        <strain evidence="2 3">DSM 22616</strain>
    </source>
</reference>
<dbReference type="InterPro" id="IPR036721">
    <property type="entry name" value="RCK_C_sf"/>
</dbReference>
<keyword evidence="3" id="KW-1185">Reference proteome</keyword>
<dbReference type="EMBL" id="JAUSTN010000004">
    <property type="protein sequence ID" value="MDQ0274890.1"/>
    <property type="molecule type" value="Genomic_DNA"/>
</dbReference>
<protein>
    <submittedName>
        <fullName evidence="2">Uncharacterized protein with PhoU and TrkA domain</fullName>
    </submittedName>
</protein>
<dbReference type="PROSITE" id="PS51202">
    <property type="entry name" value="RCK_C"/>
    <property type="match status" value="1"/>
</dbReference>
<dbReference type="Proteomes" id="UP001236559">
    <property type="component" value="Unassembled WGS sequence"/>
</dbReference>
<proteinExistence type="predicted"/>
<name>A0ABU0AV39_9FIRM</name>
<comment type="caution">
    <text evidence="2">The sequence shown here is derived from an EMBL/GenBank/DDBJ whole genome shotgun (WGS) entry which is preliminary data.</text>
</comment>
<evidence type="ECO:0000259" key="1">
    <source>
        <dbReference type="PROSITE" id="PS51202"/>
    </source>
</evidence>
<evidence type="ECO:0000313" key="2">
    <source>
        <dbReference type="EMBL" id="MDQ0274890.1"/>
    </source>
</evidence>
<accession>A0ABU0AV39</accession>
<feature type="domain" description="RCK C-terminal" evidence="1">
    <location>
        <begin position="14"/>
        <end position="101"/>
    </location>
</feature>
<organism evidence="2 3">
    <name type="scientific">Peptoniphilus koenoeneniae</name>
    <dbReference type="NCBI Taxonomy" id="507751"/>
    <lineage>
        <taxon>Bacteria</taxon>
        <taxon>Bacillati</taxon>
        <taxon>Bacillota</taxon>
        <taxon>Tissierellia</taxon>
        <taxon>Tissierellales</taxon>
        <taxon>Peptoniphilaceae</taxon>
        <taxon>Peptoniphilus</taxon>
    </lineage>
</organism>
<sequence>MASLMIKPNIISFLDVVTKIGDVELDLEEVLVKRGSYLENKNLIEAQIPKKTELIVLAIKKIEDGKMIFNPPIDYTFKIGDVLIVLGRDDQVDSLKNLGDEIK</sequence>
<dbReference type="Gene3D" id="3.30.70.1450">
    <property type="entry name" value="Regulator of K+ conductance, C-terminal domain"/>
    <property type="match status" value="1"/>
</dbReference>